<dbReference type="EMBL" id="CAMPGE010011441">
    <property type="protein sequence ID" value="CAI2370275.1"/>
    <property type="molecule type" value="Genomic_DNA"/>
</dbReference>
<comment type="caution">
    <text evidence="12">The sequence shown here is derived from an EMBL/GenBank/DDBJ whole genome shotgun (WGS) entry which is preliminary data.</text>
</comment>
<evidence type="ECO:0000256" key="1">
    <source>
        <dbReference type="ARBA" id="ARBA00004651"/>
    </source>
</evidence>
<evidence type="ECO:0000256" key="3">
    <source>
        <dbReference type="ARBA" id="ARBA00022475"/>
    </source>
</evidence>
<feature type="transmembrane region" description="Helical" evidence="11">
    <location>
        <begin position="739"/>
        <end position="761"/>
    </location>
</feature>
<dbReference type="PANTHER" id="PTHR22914:SF9">
    <property type="entry name" value="CHITIN SYNTHASE 1"/>
    <property type="match status" value="1"/>
</dbReference>
<dbReference type="SUPFAM" id="SSF53448">
    <property type="entry name" value="Nucleotide-diphospho-sugar transferases"/>
    <property type="match status" value="1"/>
</dbReference>
<dbReference type="Pfam" id="PF01644">
    <property type="entry name" value="Chitin_synth_1"/>
    <property type="match status" value="1"/>
</dbReference>
<comment type="subcellular location">
    <subcellularLocation>
        <location evidence="1">Cell membrane</location>
        <topology evidence="1">Multi-pass membrane protein</topology>
    </subcellularLocation>
</comment>
<evidence type="ECO:0000256" key="2">
    <source>
        <dbReference type="ARBA" id="ARBA00012543"/>
    </source>
</evidence>
<feature type="transmembrane region" description="Helical" evidence="11">
    <location>
        <begin position="593"/>
        <end position="612"/>
    </location>
</feature>
<feature type="transmembrane region" description="Helical" evidence="11">
    <location>
        <begin position="541"/>
        <end position="567"/>
    </location>
</feature>
<keyword evidence="9" id="KW-0961">Cell wall biogenesis/degradation</keyword>
<evidence type="ECO:0000256" key="6">
    <source>
        <dbReference type="ARBA" id="ARBA00022692"/>
    </source>
</evidence>
<feature type="transmembrane region" description="Helical" evidence="11">
    <location>
        <begin position="619"/>
        <end position="640"/>
    </location>
</feature>
<dbReference type="Proteomes" id="UP001295684">
    <property type="component" value="Unassembled WGS sequence"/>
</dbReference>
<dbReference type="PANTHER" id="PTHR22914">
    <property type="entry name" value="CHITIN SYNTHASE"/>
    <property type="match status" value="1"/>
</dbReference>
<dbReference type="EC" id="2.4.1.16" evidence="2"/>
<dbReference type="GO" id="GO:0005886">
    <property type="term" value="C:plasma membrane"/>
    <property type="evidence" value="ECO:0007669"/>
    <property type="project" value="UniProtKB-SubCell"/>
</dbReference>
<gene>
    <name evidence="12" type="ORF">ECRASSUSDP1_LOCUS11584</name>
</gene>
<name>A0AAD1USB3_EUPCR</name>
<keyword evidence="5" id="KW-0808">Transferase</keyword>
<evidence type="ECO:0000256" key="4">
    <source>
        <dbReference type="ARBA" id="ARBA00022676"/>
    </source>
</evidence>
<evidence type="ECO:0000256" key="5">
    <source>
        <dbReference type="ARBA" id="ARBA00022679"/>
    </source>
</evidence>
<evidence type="ECO:0000256" key="11">
    <source>
        <dbReference type="SAM" id="Phobius"/>
    </source>
</evidence>
<feature type="transmembrane region" description="Helical" evidence="11">
    <location>
        <begin position="646"/>
        <end position="667"/>
    </location>
</feature>
<dbReference type="GO" id="GO:0071555">
    <property type="term" value="P:cell wall organization"/>
    <property type="evidence" value="ECO:0007669"/>
    <property type="project" value="UniProtKB-KW"/>
</dbReference>
<dbReference type="GO" id="GO:0004100">
    <property type="term" value="F:chitin synthase activity"/>
    <property type="evidence" value="ECO:0007669"/>
    <property type="project" value="UniProtKB-EC"/>
</dbReference>
<feature type="compositionally biased region" description="Basic and acidic residues" evidence="10">
    <location>
        <begin position="918"/>
        <end position="931"/>
    </location>
</feature>
<keyword evidence="3" id="KW-1003">Cell membrane</keyword>
<evidence type="ECO:0000256" key="7">
    <source>
        <dbReference type="ARBA" id="ARBA00022989"/>
    </source>
</evidence>
<feature type="transmembrane region" description="Helical" evidence="11">
    <location>
        <begin position="510"/>
        <end position="529"/>
    </location>
</feature>
<evidence type="ECO:0000256" key="10">
    <source>
        <dbReference type="SAM" id="MobiDB-lite"/>
    </source>
</evidence>
<protein>
    <recommendedName>
        <fullName evidence="2">chitin synthase</fullName>
        <ecNumber evidence="2">2.4.1.16</ecNumber>
    </recommendedName>
</protein>
<dbReference type="AlphaFoldDB" id="A0AAD1USB3"/>
<feature type="region of interest" description="Disordered" evidence="10">
    <location>
        <begin position="1"/>
        <end position="21"/>
    </location>
</feature>
<accession>A0AAD1USB3</accession>
<keyword evidence="6 11" id="KW-0812">Transmembrane</keyword>
<evidence type="ECO:0000256" key="9">
    <source>
        <dbReference type="ARBA" id="ARBA00023316"/>
    </source>
</evidence>
<feature type="compositionally biased region" description="Basic and acidic residues" evidence="10">
    <location>
        <begin position="943"/>
        <end position="953"/>
    </location>
</feature>
<feature type="compositionally biased region" description="Acidic residues" evidence="10">
    <location>
        <begin position="932"/>
        <end position="942"/>
    </location>
</feature>
<feature type="region of interest" description="Disordered" evidence="10">
    <location>
        <begin position="904"/>
        <end position="1038"/>
    </location>
</feature>
<evidence type="ECO:0000256" key="8">
    <source>
        <dbReference type="ARBA" id="ARBA00023136"/>
    </source>
</evidence>
<feature type="compositionally biased region" description="Basic and acidic residues" evidence="10">
    <location>
        <begin position="981"/>
        <end position="1006"/>
    </location>
</feature>
<reference evidence="12" key="1">
    <citation type="submission" date="2023-07" db="EMBL/GenBank/DDBJ databases">
        <authorList>
            <consortium name="AG Swart"/>
            <person name="Singh M."/>
            <person name="Singh A."/>
            <person name="Seah K."/>
            <person name="Emmerich C."/>
        </authorList>
    </citation>
    <scope>NUCLEOTIDE SEQUENCE</scope>
    <source>
        <strain evidence="12">DP1</strain>
    </source>
</reference>
<keyword evidence="7 11" id="KW-1133">Transmembrane helix</keyword>
<feature type="compositionally biased region" description="Acidic residues" evidence="10">
    <location>
        <begin position="1007"/>
        <end position="1024"/>
    </location>
</feature>
<sequence>MEPDIEVKRFEEQDYENKDDLSEIPKIEELDDYVKECTYTPLSLVNPIPFDPSNQEYIMREHILPADADWNEENPDANDIPIDSDGQYGNRSASSLLGYGIHKRRPKLLINITVYNEEPKQLVETLAGVYRNYYELIDLDPTFLNRVQVVIIVDGYSHLMKTPEHLLCYERANIHDLKKLSEGKYISNQLSSGFSEAKTVFQKLLFISSENMVSKERKILDEELKQELYKKGEKKKYDPIRAYGANNIAHCFSRVMSFEEWEQCLPKAQRDSLVIDQYEIYDFLVGSNEEGRVKDQKYGHFSLPIHFIVKQNSQGKLESRKWFMRGFCKLMNPIYLQTLDCGSIPLWNSISKIIMHMETFTDVGGACGEVECLLMEKKQNGIESVSFIESSILRAQYAEYKITHYMDKATESVFGFVNSLPGTFSTFRWESIKGKPLDQYLKGCTDQFSDIKGVPSCVSANKYLAEDRIISLEIIAKAHSSFITHYIPGAKCLTDPPLSLTELIKQRRRWFNGSLFATLHVMKSMYRIWGRKWTSFFRNLFYMLLAIYMVCYLILSYVTVGLFYAAFSVFLRGVLDSEPCYSLTESANIFENIYLIFLFFCLMLSTTVEVTYAEAGFRICSLVMSLFAIVTIVCSIFFALDGDQNRTAIILLGLVGISFIIPILLNIHRVKLADFVKGIFYGTILSPTYFNILPIFAISNIHDVSWGSRPTTKEQTKSTDPAYLKAIAKKDESYKNFRANFLIFWLSINGAVGITLTTISRNLGNEFIFLSGIVLSLLAVFKLVFSTIHKLLAWIHSFFVNRHIRNLRKRMKKDNIPSLHERVRNKDEDDICLIFEKFRPRTALDKEQDKQRKNELSDKVQAFAKNLASSICPEKREEEIKKFRDQSLASLGQDMKKKIDKQIRLLRKNGKSSGIDPTIKKKPTEIKKDAEYDPLMDSDDDKEDNKQEHEPNQFRHKKRYKNTEEEVEVIKEVEEEEEEEEKRGDKGGVEESEVRGQGEESERDTSEEGEEVEDIEFMSDEESSESERESGDEMEFGD</sequence>
<evidence type="ECO:0000313" key="12">
    <source>
        <dbReference type="EMBL" id="CAI2370275.1"/>
    </source>
</evidence>
<keyword evidence="4" id="KW-0328">Glycosyltransferase</keyword>
<feature type="transmembrane region" description="Helical" evidence="11">
    <location>
        <begin position="767"/>
        <end position="785"/>
    </location>
</feature>
<dbReference type="InterPro" id="IPR029044">
    <property type="entry name" value="Nucleotide-diphossugar_trans"/>
</dbReference>
<feature type="compositionally biased region" description="Basic and acidic residues" evidence="10">
    <location>
        <begin position="961"/>
        <end position="972"/>
    </location>
</feature>
<proteinExistence type="predicted"/>
<dbReference type="InterPro" id="IPR004835">
    <property type="entry name" value="Chitin_synth"/>
</dbReference>
<dbReference type="GO" id="GO:0006031">
    <property type="term" value="P:chitin biosynthetic process"/>
    <property type="evidence" value="ECO:0007669"/>
    <property type="project" value="TreeGrafter"/>
</dbReference>
<evidence type="ECO:0000313" key="13">
    <source>
        <dbReference type="Proteomes" id="UP001295684"/>
    </source>
</evidence>
<keyword evidence="13" id="KW-1185">Reference proteome</keyword>
<organism evidence="12 13">
    <name type="scientific">Euplotes crassus</name>
    <dbReference type="NCBI Taxonomy" id="5936"/>
    <lineage>
        <taxon>Eukaryota</taxon>
        <taxon>Sar</taxon>
        <taxon>Alveolata</taxon>
        <taxon>Ciliophora</taxon>
        <taxon>Intramacronucleata</taxon>
        <taxon>Spirotrichea</taxon>
        <taxon>Hypotrichia</taxon>
        <taxon>Euplotida</taxon>
        <taxon>Euplotidae</taxon>
        <taxon>Moneuplotes</taxon>
    </lineage>
</organism>
<keyword evidence="8 11" id="KW-0472">Membrane</keyword>